<dbReference type="CDD" id="cd14037">
    <property type="entry name" value="STKc_NAK_like"/>
    <property type="match status" value="1"/>
</dbReference>
<evidence type="ECO:0000256" key="3">
    <source>
        <dbReference type="ARBA" id="ARBA00022553"/>
    </source>
</evidence>
<evidence type="ECO:0000256" key="7">
    <source>
        <dbReference type="ARBA" id="ARBA00022840"/>
    </source>
</evidence>
<dbReference type="InterPro" id="IPR011009">
    <property type="entry name" value="Kinase-like_dom_sf"/>
</dbReference>
<evidence type="ECO:0000259" key="11">
    <source>
        <dbReference type="PROSITE" id="PS50011"/>
    </source>
</evidence>
<gene>
    <name evidence="13" type="primary">LOC120063468</name>
</gene>
<comment type="catalytic activity">
    <reaction evidence="8">
        <text>L-threonyl-[protein] + ATP = O-phospho-L-threonyl-[protein] + ADP + H(+)</text>
        <dbReference type="Rhea" id="RHEA:46608"/>
        <dbReference type="Rhea" id="RHEA-COMP:11060"/>
        <dbReference type="Rhea" id="RHEA-COMP:11605"/>
        <dbReference type="ChEBI" id="CHEBI:15378"/>
        <dbReference type="ChEBI" id="CHEBI:30013"/>
        <dbReference type="ChEBI" id="CHEBI:30616"/>
        <dbReference type="ChEBI" id="CHEBI:61977"/>
        <dbReference type="ChEBI" id="CHEBI:456216"/>
        <dbReference type="EC" id="2.7.11.1"/>
    </reaction>
</comment>
<keyword evidence="4" id="KW-0808">Transferase</keyword>
<evidence type="ECO:0000256" key="9">
    <source>
        <dbReference type="ARBA" id="ARBA00048679"/>
    </source>
</evidence>
<dbReference type="EC" id="2.7.11.1" evidence="1"/>
<evidence type="ECO:0000256" key="10">
    <source>
        <dbReference type="SAM" id="MobiDB-lite"/>
    </source>
</evidence>
<name>A0A8U1H5Y5_SALNM</name>
<dbReference type="FunFam" id="1.10.510.10:FF:000072">
    <property type="entry name" value="AP2 associated kinase 1"/>
    <property type="match status" value="1"/>
</dbReference>
<keyword evidence="12" id="KW-1185">Reference proteome</keyword>
<dbReference type="Proteomes" id="UP000808372">
    <property type="component" value="Chromosome 18"/>
</dbReference>
<dbReference type="GeneID" id="120063468"/>
<feature type="compositionally biased region" description="Polar residues" evidence="10">
    <location>
        <begin position="1062"/>
        <end position="1072"/>
    </location>
</feature>
<proteinExistence type="predicted"/>
<reference evidence="13" key="1">
    <citation type="submission" date="2025-08" db="UniProtKB">
        <authorList>
            <consortium name="RefSeq"/>
        </authorList>
    </citation>
    <scope>IDENTIFICATION</scope>
    <source>
        <tissue evidence="13">White muscle</tissue>
    </source>
</reference>
<feature type="domain" description="Protein kinase" evidence="11">
    <location>
        <begin position="40"/>
        <end position="305"/>
    </location>
</feature>
<feature type="compositionally biased region" description="Pro residues" evidence="10">
    <location>
        <begin position="997"/>
        <end position="1006"/>
    </location>
</feature>
<feature type="compositionally biased region" description="Basic residues" evidence="10">
    <location>
        <begin position="844"/>
        <end position="853"/>
    </location>
</feature>
<dbReference type="GO" id="GO:0004674">
    <property type="term" value="F:protein serine/threonine kinase activity"/>
    <property type="evidence" value="ECO:0007669"/>
    <property type="project" value="UniProtKB-KW"/>
</dbReference>
<evidence type="ECO:0000313" key="12">
    <source>
        <dbReference type="Proteomes" id="UP000808372"/>
    </source>
</evidence>
<keyword evidence="6" id="KW-0418">Kinase</keyword>
<dbReference type="SMART" id="SM00220">
    <property type="entry name" value="S_TKc"/>
    <property type="match status" value="1"/>
</dbReference>
<dbReference type="InterPro" id="IPR051744">
    <property type="entry name" value="AP2_assoc_SerThr_kinase"/>
</dbReference>
<dbReference type="PROSITE" id="PS00108">
    <property type="entry name" value="PROTEIN_KINASE_ST"/>
    <property type="match status" value="1"/>
</dbReference>
<dbReference type="PROSITE" id="PS50011">
    <property type="entry name" value="PROTEIN_KINASE_DOM"/>
    <property type="match status" value="1"/>
</dbReference>
<accession>A0A8U1H5Y5</accession>
<organism evidence="12 13">
    <name type="scientific">Salvelinus namaycush</name>
    <name type="common">Lake trout</name>
    <name type="synonym">Salmo namaycush</name>
    <dbReference type="NCBI Taxonomy" id="8040"/>
    <lineage>
        <taxon>Eukaryota</taxon>
        <taxon>Metazoa</taxon>
        <taxon>Chordata</taxon>
        <taxon>Craniata</taxon>
        <taxon>Vertebrata</taxon>
        <taxon>Euteleostomi</taxon>
        <taxon>Actinopterygii</taxon>
        <taxon>Neopterygii</taxon>
        <taxon>Teleostei</taxon>
        <taxon>Protacanthopterygii</taxon>
        <taxon>Salmoniformes</taxon>
        <taxon>Salmonidae</taxon>
        <taxon>Salmoninae</taxon>
        <taxon>Salvelinus</taxon>
    </lineage>
</organism>
<dbReference type="Gene3D" id="1.10.510.10">
    <property type="entry name" value="Transferase(Phosphotransferase) domain 1"/>
    <property type="match status" value="1"/>
</dbReference>
<comment type="catalytic activity">
    <reaction evidence="9">
        <text>L-seryl-[protein] + ATP = O-phospho-L-seryl-[protein] + ADP + H(+)</text>
        <dbReference type="Rhea" id="RHEA:17989"/>
        <dbReference type="Rhea" id="RHEA-COMP:9863"/>
        <dbReference type="Rhea" id="RHEA-COMP:11604"/>
        <dbReference type="ChEBI" id="CHEBI:15378"/>
        <dbReference type="ChEBI" id="CHEBI:29999"/>
        <dbReference type="ChEBI" id="CHEBI:30616"/>
        <dbReference type="ChEBI" id="CHEBI:83421"/>
        <dbReference type="ChEBI" id="CHEBI:456216"/>
        <dbReference type="EC" id="2.7.11.1"/>
    </reaction>
</comment>
<feature type="compositionally biased region" description="Basic and acidic residues" evidence="10">
    <location>
        <begin position="1010"/>
        <end position="1019"/>
    </location>
</feature>
<evidence type="ECO:0000256" key="5">
    <source>
        <dbReference type="ARBA" id="ARBA00022741"/>
    </source>
</evidence>
<keyword evidence="3" id="KW-0597">Phosphoprotein</keyword>
<dbReference type="AlphaFoldDB" id="A0A8U1H5Y5"/>
<dbReference type="PANTHER" id="PTHR47907">
    <property type="entry name" value="PROTEIN KINASE DOMAIN-CONTAINING PROTEIN"/>
    <property type="match status" value="1"/>
</dbReference>
<evidence type="ECO:0000256" key="8">
    <source>
        <dbReference type="ARBA" id="ARBA00047899"/>
    </source>
</evidence>
<dbReference type="PANTHER" id="PTHR47907:SF4">
    <property type="entry name" value="BMP-2-INDUCIBLE PROTEIN KINASE ISOFORM X1"/>
    <property type="match status" value="1"/>
</dbReference>
<evidence type="ECO:0000256" key="2">
    <source>
        <dbReference type="ARBA" id="ARBA00022527"/>
    </source>
</evidence>
<dbReference type="OrthoDB" id="2018507at2759"/>
<feature type="region of interest" description="Disordered" evidence="10">
    <location>
        <begin position="337"/>
        <end position="369"/>
    </location>
</feature>
<dbReference type="InterPro" id="IPR000719">
    <property type="entry name" value="Prot_kinase_dom"/>
</dbReference>
<feature type="region of interest" description="Disordered" evidence="10">
    <location>
        <begin position="601"/>
        <end position="624"/>
    </location>
</feature>
<dbReference type="SUPFAM" id="SSF56112">
    <property type="entry name" value="Protein kinase-like (PK-like)"/>
    <property type="match status" value="1"/>
</dbReference>
<feature type="region of interest" description="Disordered" evidence="10">
    <location>
        <begin position="735"/>
        <end position="876"/>
    </location>
</feature>
<keyword evidence="7" id="KW-0067">ATP-binding</keyword>
<dbReference type="InterPro" id="IPR028182">
    <property type="entry name" value="BMP2K_C"/>
</dbReference>
<feature type="compositionally biased region" description="Polar residues" evidence="10">
    <location>
        <begin position="962"/>
        <end position="981"/>
    </location>
</feature>
<dbReference type="RefSeq" id="XP_038869777.1">
    <property type="nucleotide sequence ID" value="XM_039013849.1"/>
</dbReference>
<keyword evidence="5" id="KW-0547">Nucleotide-binding</keyword>
<evidence type="ECO:0000313" key="13">
    <source>
        <dbReference type="RefSeq" id="XP_038869777.1"/>
    </source>
</evidence>
<dbReference type="GO" id="GO:0005524">
    <property type="term" value="F:ATP binding"/>
    <property type="evidence" value="ECO:0007669"/>
    <property type="project" value="UniProtKB-KW"/>
</dbReference>
<evidence type="ECO:0000256" key="1">
    <source>
        <dbReference type="ARBA" id="ARBA00012513"/>
    </source>
</evidence>
<feature type="compositionally biased region" description="Acidic residues" evidence="10">
    <location>
        <begin position="782"/>
        <end position="793"/>
    </location>
</feature>
<feature type="region of interest" description="Disordered" evidence="10">
    <location>
        <begin position="1203"/>
        <end position="1225"/>
    </location>
</feature>
<evidence type="ECO:0000256" key="4">
    <source>
        <dbReference type="ARBA" id="ARBA00022679"/>
    </source>
</evidence>
<feature type="compositionally biased region" description="Polar residues" evidence="10">
    <location>
        <begin position="1091"/>
        <end position="1113"/>
    </location>
</feature>
<dbReference type="KEGG" id="snh:120063468"/>
<feature type="region of interest" description="Disordered" evidence="10">
    <location>
        <begin position="961"/>
        <end position="1150"/>
    </location>
</feature>
<feature type="region of interest" description="Disordered" evidence="10">
    <location>
        <begin position="1"/>
        <end position="21"/>
    </location>
</feature>
<protein>
    <recommendedName>
        <fullName evidence="1">non-specific serine/threonine protein kinase</fullName>
        <ecNumber evidence="1">2.7.11.1</ecNumber>
    </recommendedName>
</protein>
<dbReference type="Pfam" id="PF00069">
    <property type="entry name" value="Pkinase"/>
    <property type="match status" value="1"/>
</dbReference>
<feature type="compositionally biased region" description="Basic and acidic residues" evidence="10">
    <location>
        <begin position="830"/>
        <end position="843"/>
    </location>
</feature>
<feature type="compositionally biased region" description="Polar residues" evidence="10">
    <location>
        <begin position="350"/>
        <end position="369"/>
    </location>
</feature>
<keyword evidence="2" id="KW-0723">Serine/threonine-protein kinase</keyword>
<dbReference type="InterPro" id="IPR008271">
    <property type="entry name" value="Ser/Thr_kinase_AS"/>
</dbReference>
<sequence length="1225" mass="132900">MKKFSRMPKSESGGLGGGSGSGSGLSNYFGKVFAVGRFQVMVEELIAEGGFSVVFLARTQSGMRCALKRMYVNNVPDLNIYKREITIMKELSGHKNIVNYLDSTINSVGDSVWEVLILMEYCKAGQVVKQMNQRLHIGFTEPEVLTIFTDTCEAVARLHQCRTPVIHRDLKVENILLSDNGSYVLCDFGSATHKVLLPHKDGVTAVEDEIKKYTTLSYRAPEMINVYAGKAITTKADIWALGCLLYKLCFFSLPFGESQVAICDGTFIVPDNSKFSFKLHCLIRYMLEADHEKRPDIYQVSYFAFKLAGKECPVPNLFSSPLPTSLPEPLTASEVAARKSMTKARITESAGPTATSIAPRQRPKATNSNVIPIPVANTAVTPIAVPAAATPTAATPITAMPITPTAVPSVAVSNGQKAPTPGNSQPVAPQLQTANRVLQQLQPGDLRLQQQLHPVHPQQLQYLQYQQALQQQALQQQALQQQMMIQPMYQQQQAQAQAHYVAMMHQYHQAFAQQQQHQQQLQLHHQQQQLLQQQLHHQQHATQQPTVTSPLEFQLPLGSFNPAGSGVSPGVVAIGAGAGNVTPSPVEALYTITSRNPLVDLKVTTPPPRTLVTPQSHPPDMSRWNPFGEDNFSKLTEEELLDREFDLLRASKPVERTTSMEADRPLQPITSAATAKPLLPEYLFGSAPFLASAGPSVMTDQPIEELSIPAAAPVTVTAPVAAPVPVGQPALEEQLQQPLAKEHKPSRRRNSSDGGSQTTRKPPGGESDSDFESDPPSPKSSEEEDEPEEDEGLNSEQEHGEFFNELENVEEMETLGQRPLLMDSEDEEDYDKHSSDSDYEPRKAKGGRSKRLPGGKGGAVAAAATVSHEGSPSGESEATLIMITPSESPGVAPVRAPPSGGGIKDIFGADVFCAVPFFPPVASPTESADIFSAAPFRQVSQETVASQAMEEFDVFTKAPFSRNLSKSGKTGSSDVSMGQNPPVSPEIIDPFGFSPFQPGPTAPPPTTSRSAEDIFHPAFDDLTSPQQQRLKQRSLQKLSSRQRKLSGSTDGGSNGKRHHGTPTGSRKSNKPSFRTPERVRRHKKVGRRDSQSSNEFLSTSDSKENISVGSVTMTDKDKGSSLPSLPSEIDPILDPFGAKPFGPQDGSRLNQGQYQGLMDGKTDIVSANGRPQTSSLHGALGVGNIMDDFGAVPFTELVVHPGHQQQPSQLVELDPFGAAPFPSKQ</sequence>
<feature type="compositionally biased region" description="Basic residues" evidence="10">
    <location>
        <begin position="1030"/>
        <end position="1044"/>
    </location>
</feature>
<evidence type="ECO:0000256" key="6">
    <source>
        <dbReference type="ARBA" id="ARBA00022777"/>
    </source>
</evidence>
<dbReference type="Pfam" id="PF15282">
    <property type="entry name" value="BMP2K_C"/>
    <property type="match status" value="1"/>
</dbReference>